<keyword evidence="2" id="KW-1185">Reference proteome</keyword>
<protein>
    <submittedName>
        <fullName evidence="1">Uncharacterized protein</fullName>
    </submittedName>
</protein>
<dbReference type="RefSeq" id="WP_269493449.1">
    <property type="nucleotide sequence ID" value="NZ_CP007474.1"/>
</dbReference>
<dbReference type="AlphaFoldDB" id="X5GJA4"/>
<dbReference type="KEGG" id="ehh:EHF_0569"/>
<accession>X5GJA4</accession>
<proteinExistence type="predicted"/>
<dbReference type="Proteomes" id="UP000023762">
    <property type="component" value="Chromosome"/>
</dbReference>
<gene>
    <name evidence="1" type="ORF">EHF_0569</name>
</gene>
<organism evidence="1 2">
    <name type="scientific">Ehrlichia japonica</name>
    <dbReference type="NCBI Taxonomy" id="391036"/>
    <lineage>
        <taxon>Bacteria</taxon>
        <taxon>Pseudomonadati</taxon>
        <taxon>Pseudomonadota</taxon>
        <taxon>Alphaproteobacteria</taxon>
        <taxon>Rickettsiales</taxon>
        <taxon>Anaplasmataceae</taxon>
        <taxon>Ehrlichia</taxon>
    </lineage>
</organism>
<name>X5GJA4_9RICK</name>
<reference evidence="1 2" key="1">
    <citation type="submission" date="2014-03" db="EMBL/GenBank/DDBJ databases">
        <title>Sequencing and Comparison of Genomes and Transcriptome Profiles of Human Ehrlichiosis Agents.</title>
        <authorList>
            <person name="Lin M."/>
            <person name="Daugherty S.C."/>
            <person name="Nagaraj S."/>
            <person name="Cheng Z."/>
            <person name="Xiong Q."/>
            <person name="Lin F.-Y."/>
            <person name="Sengamalay N."/>
            <person name="Ott S."/>
            <person name="Godinez A."/>
            <person name="Tallon L.J."/>
            <person name="Sadzewicz L."/>
            <person name="Fraser C.M."/>
            <person name="Dunning Hotopp J.C."/>
            <person name="Rikihisa Y."/>
        </authorList>
    </citation>
    <scope>NUCLEOTIDE SEQUENCE [LARGE SCALE GENOMIC DNA]</scope>
    <source>
        <strain evidence="1 2">HF</strain>
    </source>
</reference>
<evidence type="ECO:0000313" key="1">
    <source>
        <dbReference type="EMBL" id="AHX04246.1"/>
    </source>
</evidence>
<dbReference type="EMBL" id="CP007474">
    <property type="protein sequence ID" value="AHX04246.1"/>
    <property type="molecule type" value="Genomic_DNA"/>
</dbReference>
<evidence type="ECO:0000313" key="2">
    <source>
        <dbReference type="Proteomes" id="UP000023762"/>
    </source>
</evidence>
<dbReference type="HOGENOM" id="CLU_3288831_0_0_5"/>
<sequence>MLLVCIGLIMVIDVLVMKVGHYKPGMRNFYNAVNWMELFI</sequence>